<comment type="caution">
    <text evidence="1">The sequence shown here is derived from an EMBL/GenBank/DDBJ whole genome shotgun (WGS) entry which is preliminary data.</text>
</comment>
<gene>
    <name evidence="1" type="ORF">DERYTH_LOCUS28125</name>
</gene>
<dbReference type="AlphaFoldDB" id="A0A9N9PKW1"/>
<protein>
    <submittedName>
        <fullName evidence="1">23594_t:CDS:1</fullName>
    </submittedName>
</protein>
<reference evidence="1" key="1">
    <citation type="submission" date="2021-06" db="EMBL/GenBank/DDBJ databases">
        <authorList>
            <person name="Kallberg Y."/>
            <person name="Tangrot J."/>
            <person name="Rosling A."/>
        </authorList>
    </citation>
    <scope>NUCLEOTIDE SEQUENCE</scope>
    <source>
        <strain evidence="1">MA453B</strain>
    </source>
</reference>
<dbReference type="OrthoDB" id="2396549at2759"/>
<accession>A0A9N9PKW1</accession>
<dbReference type="EMBL" id="CAJVPY010068292">
    <property type="protein sequence ID" value="CAG8826627.1"/>
    <property type="molecule type" value="Genomic_DNA"/>
</dbReference>
<feature type="non-terminal residue" evidence="1">
    <location>
        <position position="46"/>
    </location>
</feature>
<evidence type="ECO:0000313" key="1">
    <source>
        <dbReference type="EMBL" id="CAG8826627.1"/>
    </source>
</evidence>
<feature type="non-terminal residue" evidence="1">
    <location>
        <position position="1"/>
    </location>
</feature>
<proteinExistence type="predicted"/>
<dbReference type="Proteomes" id="UP000789405">
    <property type="component" value="Unassembled WGS sequence"/>
</dbReference>
<name>A0A9N9PKW1_9GLOM</name>
<organism evidence="1 2">
    <name type="scientific">Dentiscutata erythropus</name>
    <dbReference type="NCBI Taxonomy" id="1348616"/>
    <lineage>
        <taxon>Eukaryota</taxon>
        <taxon>Fungi</taxon>
        <taxon>Fungi incertae sedis</taxon>
        <taxon>Mucoromycota</taxon>
        <taxon>Glomeromycotina</taxon>
        <taxon>Glomeromycetes</taxon>
        <taxon>Diversisporales</taxon>
        <taxon>Gigasporaceae</taxon>
        <taxon>Dentiscutata</taxon>
    </lineage>
</organism>
<sequence length="46" mass="4993">CTNISNTHSLEKDGYLLVWTGEMLCIAKTLAMYQSIGGKHSFVSGS</sequence>
<keyword evidence="2" id="KW-1185">Reference proteome</keyword>
<evidence type="ECO:0000313" key="2">
    <source>
        <dbReference type="Proteomes" id="UP000789405"/>
    </source>
</evidence>